<dbReference type="PATRIC" id="fig|1121326.3.peg.5816"/>
<dbReference type="EMBL" id="LWAE01000013">
    <property type="protein sequence ID" value="KZL88855.1"/>
    <property type="molecule type" value="Genomic_DNA"/>
</dbReference>
<dbReference type="AlphaFoldDB" id="A0A162QR71"/>
<evidence type="ECO:0000313" key="2">
    <source>
        <dbReference type="Proteomes" id="UP000076603"/>
    </source>
</evidence>
<sequence>MSNNINRLVFNVGKKMLRYITEPIATKKVEYVTVNQCSGENCIFFNADDSYSKLYCSKFCPKTRVIMPIVKPLLRVSPVKKTLLKLINPKGIYTAKPCLKIRAFIAQKQISERQYLRLSATQIKQVLALFSHANSGGIIKSISKSDIASAINCTEKTIENNNRVLSKLGIISISKSIVEDGKLCIIINNYRDQYKESGSGYYVMSGEMFSTLVQIENVNALRLAIHSLIKDDMNSVVNNVTKFSRKELKNILPSHANTYTSIKNIIGTFVSDVKTNVFNWKDETEYFIVNIDRAYDGKVIKKDLSVKFENDFMKAISENYSADENINEESLKEKFSRDIKDLVSMSFEYGFDVVKKVALQALSIKDDIKTFGAYVRKLISTLPQQGKIDLT</sequence>
<dbReference type="Proteomes" id="UP000076603">
    <property type="component" value="Unassembled WGS sequence"/>
</dbReference>
<accession>A0A162QR71</accession>
<evidence type="ECO:0000313" key="1">
    <source>
        <dbReference type="EMBL" id="KZL88855.1"/>
    </source>
</evidence>
<comment type="caution">
    <text evidence="1">The sequence shown here is derived from an EMBL/GenBank/DDBJ whole genome shotgun (WGS) entry which is preliminary data.</text>
</comment>
<name>A0A162QR71_9CLOT</name>
<gene>
    <name evidence="1" type="ORF">CLMAG_57590</name>
</gene>
<protein>
    <submittedName>
        <fullName evidence="1">Uncharacterized protein</fullName>
    </submittedName>
</protein>
<organism evidence="1 2">
    <name type="scientific">Clostridium magnum DSM 2767</name>
    <dbReference type="NCBI Taxonomy" id="1121326"/>
    <lineage>
        <taxon>Bacteria</taxon>
        <taxon>Bacillati</taxon>
        <taxon>Bacillota</taxon>
        <taxon>Clostridia</taxon>
        <taxon>Eubacteriales</taxon>
        <taxon>Clostridiaceae</taxon>
        <taxon>Clostridium</taxon>
    </lineage>
</organism>
<dbReference type="RefSeq" id="WP_066630343.1">
    <property type="nucleotide sequence ID" value="NZ_FQXL01000030.1"/>
</dbReference>
<keyword evidence="2" id="KW-1185">Reference proteome</keyword>
<proteinExistence type="predicted"/>
<reference evidence="1 2" key="1">
    <citation type="submission" date="2016-04" db="EMBL/GenBank/DDBJ databases">
        <title>Genome sequence of Clostridium magnum DSM 2767.</title>
        <authorList>
            <person name="Poehlein A."/>
            <person name="Uhlig R."/>
            <person name="Fischer R."/>
            <person name="Bahl H."/>
            <person name="Daniel R."/>
        </authorList>
    </citation>
    <scope>NUCLEOTIDE SEQUENCE [LARGE SCALE GENOMIC DNA]</scope>
    <source>
        <strain evidence="1 2">DSM 2767</strain>
    </source>
</reference>